<reference evidence="6" key="1">
    <citation type="submission" date="2020-05" db="UniProtKB">
        <authorList>
            <consortium name="EnsemblMetazoa"/>
        </authorList>
    </citation>
    <scope>IDENTIFICATION</scope>
    <source>
        <strain evidence="6">Aabys</strain>
    </source>
</reference>
<dbReference type="Proteomes" id="UP001652621">
    <property type="component" value="Unplaced"/>
</dbReference>
<evidence type="ECO:0000313" key="7">
    <source>
        <dbReference type="Proteomes" id="UP001652621"/>
    </source>
</evidence>
<dbReference type="EnsemblMetazoa" id="MDOA005818-RA">
    <property type="protein sequence ID" value="MDOA005818-PA"/>
    <property type="gene ID" value="MDOA005818"/>
</dbReference>
<dbReference type="VEuPathDB" id="VectorBase:MDOA005818"/>
<dbReference type="eggNOG" id="KOG0920">
    <property type="taxonomic scope" value="Eukaryota"/>
</dbReference>
<dbReference type="GO" id="GO:0051880">
    <property type="term" value="F:G-quadruplex DNA binding"/>
    <property type="evidence" value="ECO:0007669"/>
    <property type="project" value="TreeGrafter"/>
</dbReference>
<dbReference type="Pfam" id="PF16012">
    <property type="entry name" value="DUF4780"/>
    <property type="match status" value="1"/>
</dbReference>
<dbReference type="InterPro" id="IPR031961">
    <property type="entry name" value="DUF4780"/>
</dbReference>
<dbReference type="SUPFAM" id="SSF52540">
    <property type="entry name" value="P-loop containing nucleoside triphosphate hydrolases"/>
    <property type="match status" value="1"/>
</dbReference>
<dbReference type="GO" id="GO:0005524">
    <property type="term" value="F:ATP binding"/>
    <property type="evidence" value="ECO:0007669"/>
    <property type="project" value="UniProtKB-KW"/>
</dbReference>
<gene>
    <name evidence="6" type="primary">101898799</name>
    <name evidence="8 9" type="synonym">LOC101898799</name>
</gene>
<dbReference type="PROSITE" id="PS51192">
    <property type="entry name" value="HELICASE_ATP_BIND_1"/>
    <property type="match status" value="1"/>
</dbReference>
<protein>
    <submittedName>
        <fullName evidence="8 9">Dosage compensation regulator</fullName>
    </submittedName>
</protein>
<dbReference type="GeneID" id="101898799"/>
<organism evidence="6">
    <name type="scientific">Musca domestica</name>
    <name type="common">House fly</name>
    <dbReference type="NCBI Taxonomy" id="7370"/>
    <lineage>
        <taxon>Eukaryota</taxon>
        <taxon>Metazoa</taxon>
        <taxon>Ecdysozoa</taxon>
        <taxon>Arthropoda</taxon>
        <taxon>Hexapoda</taxon>
        <taxon>Insecta</taxon>
        <taxon>Pterygota</taxon>
        <taxon>Neoptera</taxon>
        <taxon>Endopterygota</taxon>
        <taxon>Diptera</taxon>
        <taxon>Brachycera</taxon>
        <taxon>Muscomorpha</taxon>
        <taxon>Muscoidea</taxon>
        <taxon>Muscidae</taxon>
        <taxon>Musca</taxon>
    </lineage>
</organism>
<dbReference type="GO" id="GO:0002151">
    <property type="term" value="F:G-quadruplex RNA binding"/>
    <property type="evidence" value="ECO:0007669"/>
    <property type="project" value="TreeGrafter"/>
</dbReference>
<dbReference type="PANTHER" id="PTHR18934">
    <property type="entry name" value="ATP-DEPENDENT RNA HELICASE"/>
    <property type="match status" value="1"/>
</dbReference>
<dbReference type="GO" id="GO:0005737">
    <property type="term" value="C:cytoplasm"/>
    <property type="evidence" value="ECO:0007669"/>
    <property type="project" value="TreeGrafter"/>
</dbReference>
<dbReference type="STRING" id="7370.A0A1I8MKB3"/>
<name>A0A1I8MKB3_MUSDO</name>
<dbReference type="Gene3D" id="3.40.50.300">
    <property type="entry name" value="P-loop containing nucleotide triphosphate hydrolases"/>
    <property type="match status" value="1"/>
</dbReference>
<dbReference type="OrthoDB" id="8035758at2759"/>
<feature type="domain" description="Helicase ATP-binding" evidence="5">
    <location>
        <begin position="85"/>
        <end position="253"/>
    </location>
</feature>
<evidence type="ECO:0000313" key="8">
    <source>
        <dbReference type="RefSeq" id="XP_019894269.1"/>
    </source>
</evidence>
<dbReference type="InterPro" id="IPR014001">
    <property type="entry name" value="Helicase_ATP-bd"/>
</dbReference>
<keyword evidence="2" id="KW-0378">Hydrolase</keyword>
<dbReference type="AlphaFoldDB" id="A0A1I8MKB3"/>
<keyword evidence="4" id="KW-0067">ATP-binding</keyword>
<evidence type="ECO:0000259" key="5">
    <source>
        <dbReference type="PROSITE" id="PS51192"/>
    </source>
</evidence>
<evidence type="ECO:0000256" key="4">
    <source>
        <dbReference type="ARBA" id="ARBA00022840"/>
    </source>
</evidence>
<reference evidence="9" key="2">
    <citation type="submission" date="2025-05" db="UniProtKB">
        <authorList>
            <consortium name="RefSeq"/>
        </authorList>
    </citation>
    <scope>IDENTIFICATION</scope>
    <source>
        <strain evidence="8 9">Aabys</strain>
        <tissue evidence="9">Whole body</tissue>
    </source>
</reference>
<dbReference type="GO" id="GO:0005634">
    <property type="term" value="C:nucleus"/>
    <property type="evidence" value="ECO:0007669"/>
    <property type="project" value="TreeGrafter"/>
</dbReference>
<evidence type="ECO:0000313" key="6">
    <source>
        <dbReference type="EnsemblMetazoa" id="MDOA005818-PA"/>
    </source>
</evidence>
<dbReference type="InterPro" id="IPR027417">
    <property type="entry name" value="P-loop_NTPase"/>
</dbReference>
<evidence type="ECO:0000313" key="9">
    <source>
        <dbReference type="RefSeq" id="XP_058987351.1"/>
    </source>
</evidence>
<dbReference type="GO" id="GO:0003678">
    <property type="term" value="F:DNA helicase activity"/>
    <property type="evidence" value="ECO:0007669"/>
    <property type="project" value="TreeGrafter"/>
</dbReference>
<evidence type="ECO:0000256" key="2">
    <source>
        <dbReference type="ARBA" id="ARBA00022801"/>
    </source>
</evidence>
<keyword evidence="7" id="KW-1185">Reference proteome</keyword>
<dbReference type="RefSeq" id="XP_058987351.1">
    <property type="nucleotide sequence ID" value="XM_059131368.1"/>
</dbReference>
<evidence type="ECO:0000256" key="1">
    <source>
        <dbReference type="ARBA" id="ARBA00022741"/>
    </source>
</evidence>
<accession>A0A1I8MKB3</accession>
<dbReference type="PANTHER" id="PTHR18934:SF237">
    <property type="entry name" value="ATP-DEPENDENT DNA_RNA HELICASE DHX36"/>
    <property type="match status" value="1"/>
</dbReference>
<dbReference type="KEGG" id="mde:101898799"/>
<evidence type="ECO:0000256" key="3">
    <source>
        <dbReference type="ARBA" id="ARBA00022806"/>
    </source>
</evidence>
<dbReference type="GO" id="GO:0003724">
    <property type="term" value="F:RNA helicase activity"/>
    <property type="evidence" value="ECO:0007669"/>
    <property type="project" value="TreeGrafter"/>
</dbReference>
<keyword evidence="3" id="KW-0347">Helicase</keyword>
<dbReference type="SMART" id="SM00487">
    <property type="entry name" value="DEXDc"/>
    <property type="match status" value="1"/>
</dbReference>
<proteinExistence type="predicted"/>
<keyword evidence="1" id="KW-0547">Nucleotide-binding</keyword>
<dbReference type="GO" id="GO:0016787">
    <property type="term" value="F:hydrolase activity"/>
    <property type="evidence" value="ECO:0007669"/>
    <property type="project" value="UniProtKB-KW"/>
</dbReference>
<sequence length="558" mass="63748">MNRNPYPDFVAPPSCSYSNQRYFDGNRSERATSVCSSSLEVMDEGYLNNWILKSELLEKNKCEEFQEIFELRRRLPVIQHCREILKAIRRHQVVLLVGGQSCGKTTQIPQMVLDDFIFNNCGSECRIACVQTDRPNASSAAEHVAYERLESLGNSIGLQVAGEINMPRETGYILYCTAQILIGRFKNDPLLKTFTCVILDDIQDQCPEYNQLMDNLRNILPFRPDLKIILMSNTASEDTFCDYFQEYHVFFVHAMPQSSMSKASSLSTIYDDAIQQNINNDDAITISDSASSVVTNVVRVQQDNYRKSIAILSKYDGKDISQLSKREKKLINKHRKRVELFEKVHPSARAEIITDYGSPTTSASFAAKIKHRRLSSICPSSELQVAIVDRSNPQGRISDEKWYNLEEMLIREMTSNKWTERGISFEGANWSRGIKIIKCGNSQSLEFLKTNIANVCQNWPYNHLEIIPYSNLPPRIFARMWIPPPVPPTSAILTLIEKQNKGIETSNWKILSCKPSRKNLGTDYRMFIDANSSKKLQESQGRIKYGLNFIRIIVANKL</sequence>
<dbReference type="VEuPathDB" id="VectorBase:MDOMA2_003607"/>
<dbReference type="RefSeq" id="XP_019894269.1">
    <property type="nucleotide sequence ID" value="XM_020038710.1"/>
</dbReference>